<feature type="transmembrane region" description="Helical" evidence="2">
    <location>
        <begin position="45"/>
        <end position="63"/>
    </location>
</feature>
<dbReference type="AlphaFoldDB" id="A0A4P6ZJC1"/>
<keyword evidence="2" id="KW-0812">Transmembrane</keyword>
<dbReference type="KEGG" id="lji:ELX58_00065"/>
<feature type="compositionally biased region" description="Basic residues" evidence="1">
    <location>
        <begin position="83"/>
        <end position="99"/>
    </location>
</feature>
<gene>
    <name evidence="3" type="ORF">ELX58_00065</name>
</gene>
<evidence type="ECO:0000313" key="3">
    <source>
        <dbReference type="EMBL" id="QBP17613.1"/>
    </source>
</evidence>
<dbReference type="EMBL" id="CP034726">
    <property type="protein sequence ID" value="QBP17613.1"/>
    <property type="molecule type" value="Genomic_DNA"/>
</dbReference>
<proteinExistence type="predicted"/>
<accession>A0A4P6ZJC1</accession>
<evidence type="ECO:0000313" key="4">
    <source>
        <dbReference type="Proteomes" id="UP000294321"/>
    </source>
</evidence>
<name>A0A4P6ZJC1_9LACO</name>
<evidence type="ECO:0000256" key="2">
    <source>
        <dbReference type="SAM" id="Phobius"/>
    </source>
</evidence>
<dbReference type="RefSeq" id="WP_133441159.1">
    <property type="nucleotide sequence ID" value="NZ_CP034726.1"/>
</dbReference>
<feature type="transmembrane region" description="Helical" evidence="2">
    <location>
        <begin position="6"/>
        <end position="24"/>
    </location>
</feature>
<protein>
    <submittedName>
        <fullName evidence="3">Uncharacterized protein</fullName>
    </submittedName>
</protein>
<keyword evidence="4" id="KW-1185">Reference proteome</keyword>
<dbReference type="Proteomes" id="UP000294321">
    <property type="component" value="Chromosome"/>
</dbReference>
<sequence length="107" mass="12262">MKLRAWVNIFISIIMLVFSGYLLADSSVLSLALFSNPNLNVAIELIRLFWSVVGLIYFLYYLYENVQTVFFRPATVTGTTKAVKPKASPRKPRQKHQKSSQKTSNKF</sequence>
<keyword evidence="2" id="KW-0472">Membrane</keyword>
<organism evidence="3 4">
    <name type="scientific">Acetilactobacillus jinshanensis</name>
    <dbReference type="NCBI Taxonomy" id="1720083"/>
    <lineage>
        <taxon>Bacteria</taxon>
        <taxon>Bacillati</taxon>
        <taxon>Bacillota</taxon>
        <taxon>Bacilli</taxon>
        <taxon>Lactobacillales</taxon>
        <taxon>Lactobacillaceae</taxon>
        <taxon>Acetilactobacillus</taxon>
    </lineage>
</organism>
<feature type="region of interest" description="Disordered" evidence="1">
    <location>
        <begin position="78"/>
        <end position="107"/>
    </location>
</feature>
<evidence type="ECO:0000256" key="1">
    <source>
        <dbReference type="SAM" id="MobiDB-lite"/>
    </source>
</evidence>
<keyword evidence="2" id="KW-1133">Transmembrane helix</keyword>
<reference evidence="4" key="1">
    <citation type="submission" date="2018-12" db="EMBL/GenBank/DDBJ databases">
        <title>A new species of lactobacillus.</title>
        <authorList>
            <person name="Jian Y."/>
            <person name="Xin L."/>
            <person name="Hong Z.J."/>
            <person name="Ming L.Z."/>
            <person name="Hong X.Z."/>
        </authorList>
    </citation>
    <scope>NUCLEOTIDE SEQUENCE [LARGE SCALE GENOMIC DNA]</scope>
    <source>
        <strain evidence="4">HSLZ-75</strain>
    </source>
</reference>